<evidence type="ECO:0000256" key="6">
    <source>
        <dbReference type="ARBA" id="ARBA00023067"/>
    </source>
</evidence>
<dbReference type="InterPro" id="IPR036277">
    <property type="entry name" value="SMC_hinge_sf"/>
</dbReference>
<evidence type="ECO:0000256" key="10">
    <source>
        <dbReference type="SAM" id="MobiDB-lite"/>
    </source>
</evidence>
<keyword evidence="3" id="KW-0547">Nucleotide-binding</keyword>
<feature type="domain" description="SMC hinge" evidence="11">
    <location>
        <begin position="654"/>
        <end position="771"/>
    </location>
</feature>
<dbReference type="InterPro" id="IPR024704">
    <property type="entry name" value="SMC"/>
</dbReference>
<evidence type="ECO:0000259" key="11">
    <source>
        <dbReference type="SMART" id="SM00968"/>
    </source>
</evidence>
<feature type="coiled-coil region" evidence="9">
    <location>
        <begin position="517"/>
        <end position="635"/>
    </location>
</feature>
<dbReference type="PANTHER" id="PTHR18937">
    <property type="entry name" value="STRUCTURAL MAINTENANCE OF CHROMOSOMES SMC FAMILY MEMBER"/>
    <property type="match status" value="1"/>
</dbReference>
<dbReference type="GO" id="GO:0016887">
    <property type="term" value="F:ATP hydrolysis activity"/>
    <property type="evidence" value="ECO:0007669"/>
    <property type="project" value="InterPro"/>
</dbReference>
<feature type="coiled-coil region" evidence="9">
    <location>
        <begin position="884"/>
        <end position="1075"/>
    </location>
</feature>
<reference evidence="13" key="1">
    <citation type="submission" date="2017-02" db="UniProtKB">
        <authorList>
            <consortium name="WormBaseParasite"/>
        </authorList>
    </citation>
    <scope>IDENTIFICATION</scope>
</reference>
<name>A0A0N5BAQ5_STREA</name>
<accession>A0A0N5BAQ5</accession>
<keyword evidence="12" id="KW-1185">Reference proteome</keyword>
<evidence type="ECO:0000256" key="3">
    <source>
        <dbReference type="ARBA" id="ARBA00022741"/>
    </source>
</evidence>
<evidence type="ECO:0000313" key="13">
    <source>
        <dbReference type="WBParaSite" id="SPAL_0000312000.2"/>
    </source>
</evidence>
<dbReference type="WBParaSite" id="SPAL_0000312000.2">
    <property type="protein sequence ID" value="SPAL_0000312000.2"/>
    <property type="gene ID" value="SPAL_0000312000"/>
</dbReference>
<dbReference type="Gene3D" id="1.20.1060.20">
    <property type="match status" value="1"/>
</dbReference>
<evidence type="ECO:0000256" key="2">
    <source>
        <dbReference type="ARBA" id="ARBA00006005"/>
    </source>
</evidence>
<dbReference type="GO" id="GO:0005634">
    <property type="term" value="C:nucleus"/>
    <property type="evidence" value="ECO:0007669"/>
    <property type="project" value="UniProtKB-SubCell"/>
</dbReference>
<dbReference type="STRING" id="174720.A0A0N5BAQ5"/>
<dbReference type="SUPFAM" id="SSF75553">
    <property type="entry name" value="Smc hinge domain"/>
    <property type="match status" value="1"/>
</dbReference>
<dbReference type="SUPFAM" id="SSF52540">
    <property type="entry name" value="P-loop containing nucleoside triphosphate hydrolases"/>
    <property type="match status" value="2"/>
</dbReference>
<dbReference type="InterPro" id="IPR010935">
    <property type="entry name" value="SMC_hinge"/>
</dbReference>
<evidence type="ECO:0000256" key="9">
    <source>
        <dbReference type="SAM" id="Coils"/>
    </source>
</evidence>
<evidence type="ECO:0000256" key="8">
    <source>
        <dbReference type="PIRNR" id="PIRNR005719"/>
    </source>
</evidence>
<dbReference type="GO" id="GO:0007076">
    <property type="term" value="P:mitotic chromosome condensation"/>
    <property type="evidence" value="ECO:0007669"/>
    <property type="project" value="TreeGrafter"/>
</dbReference>
<dbReference type="Gene3D" id="1.10.287.1490">
    <property type="match status" value="1"/>
</dbReference>
<dbReference type="Gene3D" id="3.40.50.300">
    <property type="entry name" value="P-loop containing nucleotide triphosphate hydrolases"/>
    <property type="match status" value="2"/>
</dbReference>
<dbReference type="InterPro" id="IPR003395">
    <property type="entry name" value="RecF/RecN/SMC_N"/>
</dbReference>
<dbReference type="SMART" id="SM00968">
    <property type="entry name" value="SMC_hinge"/>
    <property type="match status" value="1"/>
</dbReference>
<evidence type="ECO:0000256" key="7">
    <source>
        <dbReference type="ARBA" id="ARBA00023242"/>
    </source>
</evidence>
<protein>
    <recommendedName>
        <fullName evidence="8">Structural maintenance of chromosomes protein</fullName>
    </recommendedName>
</protein>
<dbReference type="Proteomes" id="UP000046392">
    <property type="component" value="Unplaced"/>
</dbReference>
<evidence type="ECO:0000256" key="4">
    <source>
        <dbReference type="ARBA" id="ARBA00022840"/>
    </source>
</evidence>
<dbReference type="Pfam" id="PF02463">
    <property type="entry name" value="SMC_N"/>
    <property type="match status" value="2"/>
</dbReference>
<feature type="compositionally biased region" description="Low complexity" evidence="10">
    <location>
        <begin position="1"/>
        <end position="12"/>
    </location>
</feature>
<comment type="subcellular location">
    <subcellularLocation>
        <location evidence="1 8">Nucleus</location>
    </subcellularLocation>
</comment>
<evidence type="ECO:0000256" key="5">
    <source>
        <dbReference type="ARBA" id="ARBA00023054"/>
    </source>
</evidence>
<keyword evidence="4" id="KW-0067">ATP-binding</keyword>
<sequence length="1409" mass="162915">MEEINLNTTETIEPMDISEFDQDGHKKSSNSPSDDIHFDGSSNIISSDDDKENRSENSGVVFRQEDSESTTTDYRGDTKSYPQDMNAPIATVTNLDDYTALLDLELPPKYEQASYSTSSEDRLIISYIELENFKSYYGVNKMGPFGKNFSCIVGPNGSGKSNIFDCMLFVFDYNVKKCRTKKLSELIHRSADHVCDFARVSIYFKRVGRKNGEDYEIADSSFCVTRRITKDNKSSFYIDNKKISREELKTTLKCHGLGLDHDRFLILQGEVESISLLKPKAENENEDCMLSLIDDIIGTNRYKVPLEKVNHGISELQRKITIINSKLKESERFRNLLEEKARSCIEQNRIRNGITDLRYQRFLILAEKCRSRCVEIRHQLTEYQATVNAKNEEVARLEEDLKVYENEREEAKNAYRECRNQDEIIQSSLASNSSRREEIKRSLLKYEARAKAKVERIDAVTQEIIKLENTPHSITAKIQSIEKELEGILELEKELCIKKEEAEGIFEMERSEYASEYDAKQSDVVLIKNKVSELKNERTKLEFRLNQVTSEKDSIEREIESTETFVAELSSSNKCNLEKRATMLENISATEEELVDLRERSKAYQDRIRKCESDIDSESERCNALRQEYSSLTDREDSMPSSAVYKFLIDLNCQGFRGRLGDLAVVDKKYDTALSTLGGRSLDMFVVDTTEDAQYLVGQLKKSGKGRGSFMSIEEMKRKCGDGDRRKIHYEGAVRAIDMLKNVPSELKPCFDYVFRDSLVVEKADDAMFLKKKYGANLPRIVTLDGEDFEAQGKVTGGGKPISGLIGEKTYLKPKTDDRRKAEVKDELNKSSQKINGLRTQCSQFLEEKHKIDVVIKKKTLSIDELKKQISQIDGSVNNGNLCLNNKKKALKDLREQLSNVTIDEKEYNRIVKEIKSVETQIKSTEEILETKIEEFERIKNKVDSLYKKWVENHADNLEKCIARKEDCKKSISNLQKKLNFTSKQCKAREEELHRGEKELQELSSKIDELQNEEGSVLETINNLVKEREENNKLLQICNERLNCHSEVSRINHQIIELKNEIDRCQSLINTSNAKIGELSSKETLYKEKISCLKYTFYNLMNLLPEELTKFRDDEIYYIKRVHDAEMEFMDLLNNDNREMAEQTTEVDIKSLEESELQTIMTKEEEIERKLRNFKSAYLDEADDDTLSRYLEKQEMFLSNLKEYNKVDKVYKQLKDKYDNWVVSRAKEFNEGFDEISKCVKTVYQKITYGGDAGLEYCDKFDPYNLGIDYQIRPPSKAWKKMTELSGGEKTLASLALIFALHEYNPTPLYIMDEIDAALDFRNVGIIGDYINGRTTNAQFIVISLRKEMYELADKCIEIWKLDDKTRSACSNMSKVYEANKNYVKLDEWYLNSNIKQNLEDLYSLLNAL</sequence>
<evidence type="ECO:0000313" key="12">
    <source>
        <dbReference type="Proteomes" id="UP000046392"/>
    </source>
</evidence>
<feature type="region of interest" description="Disordered" evidence="10">
    <location>
        <begin position="1"/>
        <end position="85"/>
    </location>
</feature>
<comment type="similarity">
    <text evidence="2">Belongs to the SMC family. SMC4 subfamily.</text>
</comment>
<dbReference type="Pfam" id="PF06470">
    <property type="entry name" value="SMC_hinge"/>
    <property type="match status" value="1"/>
</dbReference>
<proteinExistence type="inferred from homology"/>
<dbReference type="PIRSF" id="PIRSF005719">
    <property type="entry name" value="SMC"/>
    <property type="match status" value="1"/>
</dbReference>
<feature type="coiled-coil region" evidence="9">
    <location>
        <begin position="380"/>
        <end position="424"/>
    </location>
</feature>
<keyword evidence="7 8" id="KW-0539">Nucleus</keyword>
<keyword evidence="6" id="KW-0226">DNA condensation</keyword>
<evidence type="ECO:0000256" key="1">
    <source>
        <dbReference type="ARBA" id="ARBA00004123"/>
    </source>
</evidence>
<keyword evidence="5 9" id="KW-0175">Coiled coil</keyword>
<dbReference type="PANTHER" id="PTHR18937:SF172">
    <property type="entry name" value="STRUCTURAL MAINTENANCE OF CHROMOSOMES PROTEIN"/>
    <property type="match status" value="1"/>
</dbReference>
<dbReference type="Gene3D" id="3.30.70.1620">
    <property type="match status" value="1"/>
</dbReference>
<organism evidence="12 13">
    <name type="scientific">Strongyloides papillosus</name>
    <name type="common">Intestinal threadworm</name>
    <dbReference type="NCBI Taxonomy" id="174720"/>
    <lineage>
        <taxon>Eukaryota</taxon>
        <taxon>Metazoa</taxon>
        <taxon>Ecdysozoa</taxon>
        <taxon>Nematoda</taxon>
        <taxon>Chromadorea</taxon>
        <taxon>Rhabditida</taxon>
        <taxon>Tylenchina</taxon>
        <taxon>Panagrolaimomorpha</taxon>
        <taxon>Strongyloidoidea</taxon>
        <taxon>Strongyloididae</taxon>
        <taxon>Strongyloides</taxon>
    </lineage>
</organism>
<dbReference type="GO" id="GO:0000796">
    <property type="term" value="C:condensin complex"/>
    <property type="evidence" value="ECO:0007669"/>
    <property type="project" value="TreeGrafter"/>
</dbReference>
<dbReference type="GO" id="GO:0005524">
    <property type="term" value="F:ATP binding"/>
    <property type="evidence" value="ECO:0007669"/>
    <property type="project" value="UniProtKB-KW"/>
</dbReference>
<dbReference type="InterPro" id="IPR027417">
    <property type="entry name" value="P-loop_NTPase"/>
</dbReference>